<comment type="caution">
    <text evidence="2">The sequence shown here is derived from an EMBL/GenBank/DDBJ whole genome shotgun (WGS) entry which is preliminary data.</text>
</comment>
<sequence length="114" mass="11922">MTVTMIYSSTNPASYLMDIASSVKGRMSSKFTVEEGSDDRTKAVDIFNPNGNPIIGCGGVRGNRGGREVIVVPMEATAELAVWWLRRRCGESYGGGYGGGGGGGTYGESDGGCR</sequence>
<reference evidence="2" key="1">
    <citation type="submission" date="2022-07" db="EMBL/GenBank/DDBJ databases">
        <authorList>
            <person name="Macas J."/>
            <person name="Novak P."/>
            <person name="Neumann P."/>
        </authorList>
    </citation>
    <scope>NUCLEOTIDE SEQUENCE</scope>
</reference>
<organism evidence="2 3">
    <name type="scientific">Cuscuta europaea</name>
    <name type="common">European dodder</name>
    <dbReference type="NCBI Taxonomy" id="41803"/>
    <lineage>
        <taxon>Eukaryota</taxon>
        <taxon>Viridiplantae</taxon>
        <taxon>Streptophyta</taxon>
        <taxon>Embryophyta</taxon>
        <taxon>Tracheophyta</taxon>
        <taxon>Spermatophyta</taxon>
        <taxon>Magnoliopsida</taxon>
        <taxon>eudicotyledons</taxon>
        <taxon>Gunneridae</taxon>
        <taxon>Pentapetalae</taxon>
        <taxon>asterids</taxon>
        <taxon>lamiids</taxon>
        <taxon>Solanales</taxon>
        <taxon>Convolvulaceae</taxon>
        <taxon>Cuscuteae</taxon>
        <taxon>Cuscuta</taxon>
        <taxon>Cuscuta subgen. Cuscuta</taxon>
    </lineage>
</organism>
<feature type="region of interest" description="Disordered" evidence="1">
    <location>
        <begin position="93"/>
        <end position="114"/>
    </location>
</feature>
<name>A0A9P1EAM7_CUSEU</name>
<evidence type="ECO:0000313" key="2">
    <source>
        <dbReference type="EMBL" id="CAH9091356.1"/>
    </source>
</evidence>
<proteinExistence type="predicted"/>
<protein>
    <submittedName>
        <fullName evidence="2">Uncharacterized protein</fullName>
    </submittedName>
</protein>
<accession>A0A9P1EAM7</accession>
<dbReference type="Proteomes" id="UP001152484">
    <property type="component" value="Unassembled WGS sequence"/>
</dbReference>
<evidence type="ECO:0000313" key="3">
    <source>
        <dbReference type="Proteomes" id="UP001152484"/>
    </source>
</evidence>
<dbReference type="EMBL" id="CAMAPE010000027">
    <property type="protein sequence ID" value="CAH9091356.1"/>
    <property type="molecule type" value="Genomic_DNA"/>
</dbReference>
<keyword evidence="3" id="KW-1185">Reference proteome</keyword>
<evidence type="ECO:0000256" key="1">
    <source>
        <dbReference type="SAM" id="MobiDB-lite"/>
    </source>
</evidence>
<dbReference type="AlphaFoldDB" id="A0A9P1EAM7"/>
<gene>
    <name evidence="2" type="ORF">CEURO_LOCUS11515</name>
</gene>